<sequence length="77" mass="8529">MKQCCHVICEGELKHGPCLTQRSACDPYQGSIRKEYAAVKVNKISGNLCADCRILGDVHMCRDTPPHQDKGDGTLQR</sequence>
<organism evidence="1">
    <name type="scientific">Anguilla anguilla</name>
    <name type="common">European freshwater eel</name>
    <name type="synonym">Muraena anguilla</name>
    <dbReference type="NCBI Taxonomy" id="7936"/>
    <lineage>
        <taxon>Eukaryota</taxon>
        <taxon>Metazoa</taxon>
        <taxon>Chordata</taxon>
        <taxon>Craniata</taxon>
        <taxon>Vertebrata</taxon>
        <taxon>Euteleostomi</taxon>
        <taxon>Actinopterygii</taxon>
        <taxon>Neopterygii</taxon>
        <taxon>Teleostei</taxon>
        <taxon>Anguilliformes</taxon>
        <taxon>Anguillidae</taxon>
        <taxon>Anguilla</taxon>
    </lineage>
</organism>
<accession>A0A0E9UGF8</accession>
<evidence type="ECO:0000313" key="1">
    <source>
        <dbReference type="EMBL" id="JAH64964.1"/>
    </source>
</evidence>
<dbReference type="EMBL" id="GBXM01043613">
    <property type="protein sequence ID" value="JAH64964.1"/>
    <property type="molecule type" value="Transcribed_RNA"/>
</dbReference>
<proteinExistence type="predicted"/>
<protein>
    <submittedName>
        <fullName evidence="1">Uncharacterized protein</fullName>
    </submittedName>
</protein>
<name>A0A0E9UGF8_ANGAN</name>
<reference evidence="1" key="1">
    <citation type="submission" date="2014-11" db="EMBL/GenBank/DDBJ databases">
        <authorList>
            <person name="Amaro Gonzalez C."/>
        </authorList>
    </citation>
    <scope>NUCLEOTIDE SEQUENCE</scope>
</reference>
<dbReference type="AlphaFoldDB" id="A0A0E9UGF8"/>
<reference evidence="1" key="2">
    <citation type="journal article" date="2015" name="Fish Shellfish Immunol.">
        <title>Early steps in the European eel (Anguilla anguilla)-Vibrio vulnificus interaction in the gills: Role of the RtxA13 toxin.</title>
        <authorList>
            <person name="Callol A."/>
            <person name="Pajuelo D."/>
            <person name="Ebbesson L."/>
            <person name="Teles M."/>
            <person name="MacKenzie S."/>
            <person name="Amaro C."/>
        </authorList>
    </citation>
    <scope>NUCLEOTIDE SEQUENCE</scope>
</reference>